<dbReference type="NCBIfam" id="TIGR03314">
    <property type="entry name" value="Se_ssnA"/>
    <property type="match status" value="1"/>
</dbReference>
<name>A0A5J5G814_9GAMM</name>
<dbReference type="RefSeq" id="WP_150433773.1">
    <property type="nucleotide sequence ID" value="NZ_VYKJ01000001.1"/>
</dbReference>
<dbReference type="InterPro" id="IPR006680">
    <property type="entry name" value="Amidohydro-rel"/>
</dbReference>
<dbReference type="EMBL" id="VYKJ01000001">
    <property type="protein sequence ID" value="KAA9002805.1"/>
    <property type="molecule type" value="Genomic_DNA"/>
</dbReference>
<dbReference type="Gene3D" id="3.20.20.140">
    <property type="entry name" value="Metal-dependent hydrolases"/>
    <property type="match status" value="1"/>
</dbReference>
<evidence type="ECO:0000313" key="5">
    <source>
        <dbReference type="EMBL" id="KAA9002908.1"/>
    </source>
</evidence>
<keyword evidence="6" id="KW-1185">Reference proteome</keyword>
<dbReference type="GO" id="GO:0016810">
    <property type="term" value="F:hydrolase activity, acting on carbon-nitrogen (but not peptide) bonds"/>
    <property type="evidence" value="ECO:0007669"/>
    <property type="project" value="InterPro"/>
</dbReference>
<feature type="domain" description="Amidohydrolase-related" evidence="3">
    <location>
        <begin position="53"/>
        <end position="410"/>
    </location>
</feature>
<organism evidence="4 6">
    <name type="scientific">Affinibrenneria salicis</name>
    <dbReference type="NCBI Taxonomy" id="2590031"/>
    <lineage>
        <taxon>Bacteria</taxon>
        <taxon>Pseudomonadati</taxon>
        <taxon>Pseudomonadota</taxon>
        <taxon>Gammaproteobacteria</taxon>
        <taxon>Enterobacterales</taxon>
        <taxon>Pectobacteriaceae</taxon>
        <taxon>Affinibrenneria</taxon>
    </lineage>
</organism>
<dbReference type="SUPFAM" id="SSF51556">
    <property type="entry name" value="Metallo-dependent hydrolases"/>
    <property type="match status" value="1"/>
</dbReference>
<evidence type="ECO:0000256" key="1">
    <source>
        <dbReference type="ARBA" id="ARBA00006745"/>
    </source>
</evidence>
<evidence type="ECO:0000313" key="4">
    <source>
        <dbReference type="EMBL" id="KAA9002805.1"/>
    </source>
</evidence>
<dbReference type="PANTHER" id="PTHR43794">
    <property type="entry name" value="AMINOHYDROLASE SSNA-RELATED"/>
    <property type="match status" value="1"/>
</dbReference>
<gene>
    <name evidence="4" type="primary">ssnA</name>
    <name evidence="4" type="ORF">FJU30_02085</name>
    <name evidence="5" type="ORF">FJU30_02680</name>
</gene>
<comment type="similarity">
    <text evidence="1">Belongs to the metallo-dependent hydrolases superfamily. ATZ/TRZ family.</text>
</comment>
<evidence type="ECO:0000259" key="3">
    <source>
        <dbReference type="Pfam" id="PF01979"/>
    </source>
</evidence>
<dbReference type="Proteomes" id="UP000335415">
    <property type="component" value="Unassembled WGS sequence"/>
</dbReference>
<proteinExistence type="inferred from homology"/>
<dbReference type="Gene3D" id="2.30.40.10">
    <property type="entry name" value="Urease, subunit C, domain 1"/>
    <property type="match status" value="1"/>
</dbReference>
<accession>A0A5J5G814</accession>
<protein>
    <submittedName>
        <fullName evidence="4">Putative aminohydrolase SsnA</fullName>
    </submittedName>
</protein>
<dbReference type="NCBIfam" id="NF005540">
    <property type="entry name" value="PRK07203.1"/>
    <property type="match status" value="1"/>
</dbReference>
<dbReference type="SUPFAM" id="SSF51338">
    <property type="entry name" value="Composite domain of metallo-dependent hydrolases"/>
    <property type="match status" value="1"/>
</dbReference>
<keyword evidence="2 4" id="KW-0378">Hydrolase</keyword>
<dbReference type="InterPro" id="IPR032466">
    <property type="entry name" value="Metal_Hydrolase"/>
</dbReference>
<evidence type="ECO:0000313" key="6">
    <source>
        <dbReference type="Proteomes" id="UP000335415"/>
    </source>
</evidence>
<sequence>MLILHNATLVQFAPAHIISGMDIAIDGTTIADVGTNLTARYPGATVKAMRGRLVMPGLVCAHNHFYSGLARGIMAGIAPCPDFISTLKNLWWKLDRALDEESLYYSGLICSLEAIKQGCTAVIDHHASPALIAGSLDILRRGFLQAGLRGMTCYETTDRNGGLDELRQGVEENIRFARRIEADRQAGRGPYLVEAHIGAHAPFTLPQAGLEMLADALRETGRGLHIHVAEDRYDVSHSHHHYGVDPMVRLDQAGLLNDKSLIAHGIFLSSDDVAVINQRRAFLVHNARSNMNNQVGYNARLAEYRHVALGTDGIGADMFEELKFAFFKQRDAGGSLWPDSFLRFLHNGNLLLERNFNARFGSLAAGYQADLTICDYQSPTPMCQDNLAGHLAFGLSSASVHSVMVAGNMVYEDRQFPFDVAEIYHNARRSAASLWQRMDRLP</sequence>
<dbReference type="InterPro" id="IPR017700">
    <property type="entry name" value="Aminohydrolase_SsnA"/>
</dbReference>
<dbReference type="OrthoDB" id="9807210at2"/>
<dbReference type="InterPro" id="IPR011059">
    <property type="entry name" value="Metal-dep_hydrolase_composite"/>
</dbReference>
<dbReference type="InterPro" id="IPR050287">
    <property type="entry name" value="MTA/SAH_deaminase"/>
</dbReference>
<dbReference type="EMBL" id="VYKJ01000001">
    <property type="protein sequence ID" value="KAA9002908.1"/>
    <property type="molecule type" value="Genomic_DNA"/>
</dbReference>
<dbReference type="Pfam" id="PF01979">
    <property type="entry name" value="Amidohydro_1"/>
    <property type="match status" value="1"/>
</dbReference>
<dbReference type="PANTHER" id="PTHR43794:SF11">
    <property type="entry name" value="AMIDOHYDROLASE-RELATED DOMAIN-CONTAINING PROTEIN"/>
    <property type="match status" value="1"/>
</dbReference>
<reference evidence="4 6" key="1">
    <citation type="submission" date="2019-09" db="EMBL/GenBank/DDBJ databases">
        <authorList>
            <person name="Li Y."/>
        </authorList>
    </citation>
    <scope>NUCLEOTIDE SEQUENCE [LARGE SCALE GENOMIC DNA]</scope>
    <source>
        <strain evidence="4 6">L3-3HA</strain>
    </source>
</reference>
<evidence type="ECO:0000256" key="2">
    <source>
        <dbReference type="ARBA" id="ARBA00022801"/>
    </source>
</evidence>
<dbReference type="AlphaFoldDB" id="A0A5J5G814"/>
<comment type="caution">
    <text evidence="4">The sequence shown here is derived from an EMBL/GenBank/DDBJ whole genome shotgun (WGS) entry which is preliminary data.</text>
</comment>